<evidence type="ECO:0000313" key="2">
    <source>
        <dbReference type="Proteomes" id="UP000664218"/>
    </source>
</evidence>
<dbReference type="Proteomes" id="UP000664218">
    <property type="component" value="Unassembled WGS sequence"/>
</dbReference>
<organism evidence="1 2">
    <name type="scientific">Proteiniclasticum aestuarii</name>
    <dbReference type="NCBI Taxonomy" id="2817862"/>
    <lineage>
        <taxon>Bacteria</taxon>
        <taxon>Bacillati</taxon>
        <taxon>Bacillota</taxon>
        <taxon>Clostridia</taxon>
        <taxon>Eubacteriales</taxon>
        <taxon>Clostridiaceae</taxon>
        <taxon>Proteiniclasticum</taxon>
    </lineage>
</organism>
<reference evidence="1" key="1">
    <citation type="submission" date="2021-03" db="EMBL/GenBank/DDBJ databases">
        <title>Proteiniclasticum marinus sp. nov., isolated from tidal flat sediment.</title>
        <authorList>
            <person name="Namirimu T."/>
            <person name="Yang J.-A."/>
            <person name="Yang S.-H."/>
            <person name="Kim Y.-J."/>
            <person name="Kwon K.K."/>
        </authorList>
    </citation>
    <scope>NUCLEOTIDE SEQUENCE</scope>
    <source>
        <strain evidence="1">SCR006</strain>
    </source>
</reference>
<name>A0A939HA67_9CLOT</name>
<dbReference type="RefSeq" id="WP_207599906.1">
    <property type="nucleotide sequence ID" value="NZ_JAFNJU010000007.1"/>
</dbReference>
<accession>A0A939HA67</accession>
<keyword evidence="2" id="KW-1185">Reference proteome</keyword>
<sequence length="178" mass="20917">MFYFLLFTGTALILYGFMGIRRERNQSMQLFLKLQDAIDEPASREESVEKDQEKIRDLTDRMAEMEKSLFDHLLKWQMEKKELLEKMDTGNAVMEKPSTEADYSDFTGIEEKMVLVESIEEPVEEEAELAKKKPMPENIRKILDYEEEGLSVQQIANVTRMKKGEVLLLKNLSKHYRK</sequence>
<dbReference type="AlphaFoldDB" id="A0A939HA67"/>
<evidence type="ECO:0000313" key="1">
    <source>
        <dbReference type="EMBL" id="MBO1265384.1"/>
    </source>
</evidence>
<gene>
    <name evidence="1" type="ORF">J3A84_10110</name>
</gene>
<dbReference type="EMBL" id="JAFNJU010000007">
    <property type="protein sequence ID" value="MBO1265384.1"/>
    <property type="molecule type" value="Genomic_DNA"/>
</dbReference>
<comment type="caution">
    <text evidence="1">The sequence shown here is derived from an EMBL/GenBank/DDBJ whole genome shotgun (WGS) entry which is preliminary data.</text>
</comment>
<protein>
    <submittedName>
        <fullName evidence="1">Uncharacterized protein</fullName>
    </submittedName>
</protein>
<proteinExistence type="predicted"/>